<gene>
    <name evidence="1" type="ORF">O3P16_10945</name>
</gene>
<evidence type="ECO:0000313" key="2">
    <source>
        <dbReference type="Proteomes" id="UP001210231"/>
    </source>
</evidence>
<dbReference type="Pfam" id="PF01026">
    <property type="entry name" value="TatD_DNase"/>
    <property type="match status" value="1"/>
</dbReference>
<name>A0ABT4UKG7_9BACT</name>
<dbReference type="EMBL" id="JAQGEF010000012">
    <property type="protein sequence ID" value="MDA3615326.1"/>
    <property type="molecule type" value="Genomic_DNA"/>
</dbReference>
<dbReference type="InterPro" id="IPR032466">
    <property type="entry name" value="Metal_Hydrolase"/>
</dbReference>
<keyword evidence="1" id="KW-0378">Hydrolase</keyword>
<dbReference type="InterPro" id="IPR001130">
    <property type="entry name" value="TatD-like"/>
</dbReference>
<dbReference type="Proteomes" id="UP001210231">
    <property type="component" value="Unassembled WGS sequence"/>
</dbReference>
<dbReference type="PANTHER" id="PTHR46124">
    <property type="entry name" value="D-AMINOACYL-TRNA DEACYLASE"/>
    <property type="match status" value="1"/>
</dbReference>
<comment type="caution">
    <text evidence="1">The sequence shown here is derived from an EMBL/GenBank/DDBJ whole genome shotgun (WGS) entry which is preliminary data.</text>
</comment>
<evidence type="ECO:0000313" key="1">
    <source>
        <dbReference type="EMBL" id="MDA3615326.1"/>
    </source>
</evidence>
<accession>A0ABT4UKG7</accession>
<proteinExistence type="predicted"/>
<organism evidence="1 2">
    <name type="scientific">Polluticaenibacter yanchengensis</name>
    <dbReference type="NCBI Taxonomy" id="3014562"/>
    <lineage>
        <taxon>Bacteria</taxon>
        <taxon>Pseudomonadati</taxon>
        <taxon>Bacteroidota</taxon>
        <taxon>Chitinophagia</taxon>
        <taxon>Chitinophagales</taxon>
        <taxon>Chitinophagaceae</taxon>
        <taxon>Polluticaenibacter</taxon>
    </lineage>
</organism>
<dbReference type="GO" id="GO:0016787">
    <property type="term" value="F:hydrolase activity"/>
    <property type="evidence" value="ECO:0007669"/>
    <property type="project" value="UniProtKB-KW"/>
</dbReference>
<dbReference type="Gene3D" id="3.20.20.140">
    <property type="entry name" value="Metal-dependent hydrolases"/>
    <property type="match status" value="1"/>
</dbReference>
<dbReference type="SUPFAM" id="SSF51556">
    <property type="entry name" value="Metallo-dependent hydrolases"/>
    <property type="match status" value="1"/>
</dbReference>
<sequence length="218" mass="24536">MYFNIHTHIRPVNDTAVISVLNTDANQTLSSEGLVSIGLHPWYLTENNAAVNFSILEANANNENMVSIGECGLDKVCNTPFELQLIWFKKQLLLAQAVNIPVIVHCVRAFQEVTQTVKNLDIKVPVIFHGFNRKSALAESLVSQGFYLSFGTALLKSGQVEHAIKSLPADKVFLETDDNPAHSIREIYKKAAKLLNFTEDAFLLQQEQNFRKTFNRFK</sequence>
<dbReference type="PANTHER" id="PTHR46124:SF2">
    <property type="entry name" value="D-AMINOACYL-TRNA DEACYLASE"/>
    <property type="match status" value="1"/>
</dbReference>
<dbReference type="PIRSF" id="PIRSF005902">
    <property type="entry name" value="DNase_TatD"/>
    <property type="match status" value="1"/>
</dbReference>
<reference evidence="1 2" key="1">
    <citation type="submission" date="2022-12" db="EMBL/GenBank/DDBJ databases">
        <title>Chitinophagaceae gen. sp. nov., a new member of the family Chitinophagaceae, isolated from soil in a chemical factory.</title>
        <authorList>
            <person name="Ke Z."/>
        </authorList>
    </citation>
    <scope>NUCLEOTIDE SEQUENCE [LARGE SCALE GENOMIC DNA]</scope>
    <source>
        <strain evidence="1 2">LY-5</strain>
    </source>
</reference>
<protein>
    <submittedName>
        <fullName evidence="1">TatD family hydrolase</fullName>
    </submittedName>
</protein>
<keyword evidence="2" id="KW-1185">Reference proteome</keyword>
<dbReference type="RefSeq" id="WP_407031652.1">
    <property type="nucleotide sequence ID" value="NZ_JAQGEF010000012.1"/>
</dbReference>